<evidence type="ECO:0000313" key="2">
    <source>
        <dbReference type="Proteomes" id="UP001281147"/>
    </source>
</evidence>
<reference evidence="1" key="1">
    <citation type="submission" date="2023-07" db="EMBL/GenBank/DDBJ databases">
        <title>Black Yeasts Isolated from many extreme environments.</title>
        <authorList>
            <person name="Coleine C."/>
            <person name="Stajich J.E."/>
            <person name="Selbmann L."/>
        </authorList>
    </citation>
    <scope>NUCLEOTIDE SEQUENCE</scope>
    <source>
        <strain evidence="1">CCFEE 5714</strain>
    </source>
</reference>
<comment type="caution">
    <text evidence="1">The sequence shown here is derived from an EMBL/GenBank/DDBJ whole genome shotgun (WGS) entry which is preliminary data.</text>
</comment>
<protein>
    <submittedName>
        <fullName evidence="1">Uncharacterized protein</fullName>
    </submittedName>
</protein>
<gene>
    <name evidence="1" type="ORF">LTR37_005200</name>
</gene>
<sequence length="156" mass="17011">MTKSKATSPTNNSKSTVQPLVLSPESISDHEPQSFTDQGHGSGLTWQTIISAPQTATNNFTSGIATCAPETGRLSHHRHSQAEIYHFISEIEGSQHPVRAGSIVFIPGDAEHAVQADSNETEELKWLYVFATDGFEDVVYRWPGEEGYIGPAKSKL</sequence>
<proteinExistence type="predicted"/>
<keyword evidence="2" id="KW-1185">Reference proteome</keyword>
<evidence type="ECO:0000313" key="1">
    <source>
        <dbReference type="EMBL" id="KAK3718387.1"/>
    </source>
</evidence>
<accession>A0ACC3NLT7</accession>
<organism evidence="1 2">
    <name type="scientific">Vermiconidia calcicola</name>
    <dbReference type="NCBI Taxonomy" id="1690605"/>
    <lineage>
        <taxon>Eukaryota</taxon>
        <taxon>Fungi</taxon>
        <taxon>Dikarya</taxon>
        <taxon>Ascomycota</taxon>
        <taxon>Pezizomycotina</taxon>
        <taxon>Dothideomycetes</taxon>
        <taxon>Dothideomycetidae</taxon>
        <taxon>Mycosphaerellales</taxon>
        <taxon>Extremaceae</taxon>
        <taxon>Vermiconidia</taxon>
    </lineage>
</organism>
<dbReference type="EMBL" id="JAUTXU010000032">
    <property type="protein sequence ID" value="KAK3718387.1"/>
    <property type="molecule type" value="Genomic_DNA"/>
</dbReference>
<name>A0ACC3NLT7_9PEZI</name>
<dbReference type="Proteomes" id="UP001281147">
    <property type="component" value="Unassembled WGS sequence"/>
</dbReference>